<evidence type="ECO:0000256" key="6">
    <source>
        <dbReference type="ARBA" id="ARBA00023152"/>
    </source>
</evidence>
<proteinExistence type="inferred from homology"/>
<dbReference type="InterPro" id="IPR020810">
    <property type="entry name" value="Enolase_C"/>
</dbReference>
<evidence type="ECO:0000256" key="3">
    <source>
        <dbReference type="ARBA" id="ARBA00012058"/>
    </source>
</evidence>
<dbReference type="GO" id="GO:0006096">
    <property type="term" value="P:glycolytic process"/>
    <property type="evidence" value="ECO:0007669"/>
    <property type="project" value="UniProtKB-UniPathway"/>
</dbReference>
<keyword evidence="7" id="KW-0456">Lyase</keyword>
<dbReference type="InterPro" id="IPR000941">
    <property type="entry name" value="Enolase"/>
</dbReference>
<evidence type="ECO:0000256" key="7">
    <source>
        <dbReference type="ARBA" id="ARBA00023239"/>
    </source>
</evidence>
<evidence type="ECO:0000313" key="9">
    <source>
        <dbReference type="EMBL" id="OKH33384.1"/>
    </source>
</evidence>
<keyword evidence="6" id="KW-0324">Glycolysis</keyword>
<evidence type="ECO:0000313" key="10">
    <source>
        <dbReference type="Proteomes" id="UP000185860"/>
    </source>
</evidence>
<dbReference type="UniPathway" id="UPA00109">
    <property type="reaction ID" value="UER00187"/>
</dbReference>
<accession>A0A1U7IA84</accession>
<organism evidence="9 10">
    <name type="scientific">[Phormidium ambiguum] IAM M-71</name>
    <dbReference type="NCBI Taxonomy" id="454136"/>
    <lineage>
        <taxon>Bacteria</taxon>
        <taxon>Bacillati</taxon>
        <taxon>Cyanobacteriota</taxon>
        <taxon>Cyanophyceae</taxon>
        <taxon>Oscillatoriophycideae</taxon>
        <taxon>Aerosakkonematales</taxon>
        <taxon>Aerosakkonemataceae</taxon>
        <taxon>Floridanema</taxon>
    </lineage>
</organism>
<keyword evidence="5" id="KW-0964">Secreted</keyword>
<sequence length="61" mass="6539">RSGETEDTTIADLAVATRAGQIKTGSLCRSERVAKYNRLLRIEEELGNQAVYAGKVGFGPA</sequence>
<evidence type="ECO:0000256" key="4">
    <source>
        <dbReference type="ARBA" id="ARBA00017068"/>
    </source>
</evidence>
<dbReference type="GO" id="GO:0000015">
    <property type="term" value="C:phosphopyruvate hydratase complex"/>
    <property type="evidence" value="ECO:0007669"/>
    <property type="project" value="InterPro"/>
</dbReference>
<dbReference type="AlphaFoldDB" id="A0A1U7IA84"/>
<evidence type="ECO:0000256" key="1">
    <source>
        <dbReference type="ARBA" id="ARBA00005031"/>
    </source>
</evidence>
<dbReference type="EC" id="4.2.1.11" evidence="3"/>
<reference evidence="9 10" key="1">
    <citation type="submission" date="2016-11" db="EMBL/GenBank/DDBJ databases">
        <title>Draft Genome Sequences of Nine Cyanobacterial Strains from Diverse Habitats.</title>
        <authorList>
            <person name="Zhu T."/>
            <person name="Hou S."/>
            <person name="Lu X."/>
            <person name="Hess W.R."/>
        </authorList>
    </citation>
    <scope>NUCLEOTIDE SEQUENCE [LARGE SCALE GENOMIC DNA]</scope>
    <source>
        <strain evidence="9 10">IAM M-71</strain>
    </source>
</reference>
<dbReference type="SMART" id="SM01192">
    <property type="entry name" value="Enolase_C"/>
    <property type="match status" value="1"/>
</dbReference>
<protein>
    <recommendedName>
        <fullName evidence="4">Enolase</fullName>
        <ecNumber evidence="3">4.2.1.11</ecNumber>
    </recommendedName>
</protein>
<comment type="pathway">
    <text evidence="1">Carbohydrate degradation; glycolysis; pyruvate from D-glyceraldehyde 3-phosphate: step 4/5.</text>
</comment>
<evidence type="ECO:0000256" key="5">
    <source>
        <dbReference type="ARBA" id="ARBA00022525"/>
    </source>
</evidence>
<dbReference type="GO" id="GO:0000287">
    <property type="term" value="F:magnesium ion binding"/>
    <property type="evidence" value="ECO:0007669"/>
    <property type="project" value="InterPro"/>
</dbReference>
<evidence type="ECO:0000256" key="2">
    <source>
        <dbReference type="ARBA" id="ARBA00009604"/>
    </source>
</evidence>
<feature type="non-terminal residue" evidence="9">
    <location>
        <position position="1"/>
    </location>
</feature>
<comment type="caution">
    <text evidence="9">The sequence shown here is derived from an EMBL/GenBank/DDBJ whole genome shotgun (WGS) entry which is preliminary data.</text>
</comment>
<dbReference type="InterPro" id="IPR036849">
    <property type="entry name" value="Enolase-like_C_sf"/>
</dbReference>
<name>A0A1U7IA84_9CYAN</name>
<dbReference type="Pfam" id="PF00113">
    <property type="entry name" value="Enolase_C"/>
    <property type="match status" value="1"/>
</dbReference>
<dbReference type="EMBL" id="MRCE01000030">
    <property type="protein sequence ID" value="OKH33384.1"/>
    <property type="molecule type" value="Genomic_DNA"/>
</dbReference>
<dbReference type="SUPFAM" id="SSF51604">
    <property type="entry name" value="Enolase C-terminal domain-like"/>
    <property type="match status" value="1"/>
</dbReference>
<dbReference type="GO" id="GO:0004634">
    <property type="term" value="F:phosphopyruvate hydratase activity"/>
    <property type="evidence" value="ECO:0007669"/>
    <property type="project" value="UniProtKB-EC"/>
</dbReference>
<dbReference type="PANTHER" id="PTHR11902">
    <property type="entry name" value="ENOLASE"/>
    <property type="match status" value="1"/>
</dbReference>
<dbReference type="PANTHER" id="PTHR11902:SF1">
    <property type="entry name" value="ENOLASE"/>
    <property type="match status" value="1"/>
</dbReference>
<comment type="similarity">
    <text evidence="2">Belongs to the enolase family.</text>
</comment>
<gene>
    <name evidence="9" type="ORF">NIES2119_23550</name>
</gene>
<dbReference type="Proteomes" id="UP000185860">
    <property type="component" value="Unassembled WGS sequence"/>
</dbReference>
<feature type="domain" description="Enolase C-terminal TIM barrel" evidence="8">
    <location>
        <begin position="1"/>
        <end position="60"/>
    </location>
</feature>
<dbReference type="Gene3D" id="3.20.20.120">
    <property type="entry name" value="Enolase-like C-terminal domain"/>
    <property type="match status" value="1"/>
</dbReference>
<evidence type="ECO:0000259" key="8">
    <source>
        <dbReference type="SMART" id="SM01192"/>
    </source>
</evidence>